<name>A0A4T0SDW9_9BASI</name>
<evidence type="ECO:0000313" key="4">
    <source>
        <dbReference type="Proteomes" id="UP000310685"/>
    </source>
</evidence>
<dbReference type="EMBL" id="SPRC01000002">
    <property type="protein sequence ID" value="TIB82441.1"/>
    <property type="molecule type" value="Genomic_DNA"/>
</dbReference>
<keyword evidence="1" id="KW-0648">Protein biosynthesis</keyword>
<evidence type="ECO:0000256" key="1">
    <source>
        <dbReference type="RuleBase" id="RU004374"/>
    </source>
</evidence>
<accession>A0A4T0SDW9</accession>
<dbReference type="Gene3D" id="3.30.760.10">
    <property type="entry name" value="RNA Cap, Translation Initiation Factor Eif4e"/>
    <property type="match status" value="1"/>
</dbReference>
<evidence type="ECO:0000256" key="2">
    <source>
        <dbReference type="SAM" id="MobiDB-lite"/>
    </source>
</evidence>
<dbReference type="Proteomes" id="UP000310685">
    <property type="component" value="Unassembled WGS sequence"/>
</dbReference>
<dbReference type="SUPFAM" id="SSF55418">
    <property type="entry name" value="eIF4e-like"/>
    <property type="match status" value="1"/>
</dbReference>
<evidence type="ECO:0000313" key="3">
    <source>
        <dbReference type="EMBL" id="TIB82441.1"/>
    </source>
</evidence>
<dbReference type="PANTHER" id="PTHR11960">
    <property type="entry name" value="EUKARYOTIC TRANSLATION INITIATION FACTOR 4E RELATED"/>
    <property type="match status" value="1"/>
</dbReference>
<sequence>MEKTKKLNRPPSLSELVSRYFSIDSHKINQVKSSIDERRNTARTILTRQENNANNPKSYNKHTPSLSAIQKRFANQNSESKEEISNKENYPLQHNWTLYYDSKSATSTPTTAGPTDKGTYEAGLNVIQEMKTVEDFCRVWNWCKPPSKLERHSNYHFFKDGIKPLWEDPANSHGGKWVIIVRNSHWLLDRCWSWLVMGLVGEEIDDDDLITGAVVSTRPRGDRIQVWTRQTKVEECNEIARKLIKILEIGNDNNNNNISLEFQYNQSNPPSTNGFIHIVPSYNNNSPSTTPTIASNGGFKIPNTPTDRWRQ</sequence>
<keyword evidence="1" id="KW-0694">RNA-binding</keyword>
<dbReference type="AlphaFoldDB" id="A0A4T0SDW9"/>
<protein>
    <submittedName>
        <fullName evidence="3">Translation initiation factor eIF4e</fullName>
    </submittedName>
</protein>
<dbReference type="Pfam" id="PF01652">
    <property type="entry name" value="IF4E"/>
    <property type="match status" value="1"/>
</dbReference>
<comment type="caution">
    <text evidence="3">The sequence shown here is derived from an EMBL/GenBank/DDBJ whole genome shotgun (WGS) entry which is preliminary data.</text>
</comment>
<dbReference type="InterPro" id="IPR023398">
    <property type="entry name" value="TIF_eIF4e-like"/>
</dbReference>
<dbReference type="GO" id="GO:0000340">
    <property type="term" value="F:RNA 7-methylguanosine cap binding"/>
    <property type="evidence" value="ECO:0007669"/>
    <property type="project" value="TreeGrafter"/>
</dbReference>
<keyword evidence="1 3" id="KW-0396">Initiation factor</keyword>
<proteinExistence type="inferred from homology"/>
<dbReference type="GO" id="GO:0016281">
    <property type="term" value="C:eukaryotic translation initiation factor 4F complex"/>
    <property type="evidence" value="ECO:0007669"/>
    <property type="project" value="TreeGrafter"/>
</dbReference>
<organism evidence="3 4">
    <name type="scientific">Wallemia mellicola</name>
    <dbReference type="NCBI Taxonomy" id="1708541"/>
    <lineage>
        <taxon>Eukaryota</taxon>
        <taxon>Fungi</taxon>
        <taxon>Dikarya</taxon>
        <taxon>Basidiomycota</taxon>
        <taxon>Wallemiomycotina</taxon>
        <taxon>Wallemiomycetes</taxon>
        <taxon>Wallemiales</taxon>
        <taxon>Wallemiaceae</taxon>
        <taxon>Wallemia</taxon>
    </lineage>
</organism>
<reference evidence="3 4" key="1">
    <citation type="submission" date="2019-03" db="EMBL/GenBank/DDBJ databases">
        <title>Sequencing 25 genomes of Wallemia mellicola.</title>
        <authorList>
            <person name="Gostincar C."/>
        </authorList>
    </citation>
    <scope>NUCLEOTIDE SEQUENCE [LARGE SCALE GENOMIC DNA]</scope>
    <source>
        <strain evidence="3 4">EXF-6152</strain>
    </source>
</reference>
<gene>
    <name evidence="3" type="ORF">E3Q22_00283</name>
</gene>
<dbReference type="InterPro" id="IPR001040">
    <property type="entry name" value="TIF_eIF_4E"/>
</dbReference>
<feature type="region of interest" description="Disordered" evidence="2">
    <location>
        <begin position="289"/>
        <end position="311"/>
    </location>
</feature>
<dbReference type="GO" id="GO:0003743">
    <property type="term" value="F:translation initiation factor activity"/>
    <property type="evidence" value="ECO:0007669"/>
    <property type="project" value="UniProtKB-KW"/>
</dbReference>
<dbReference type="PANTHER" id="PTHR11960:SF73">
    <property type="entry name" value="TRANSLATION INITIATION FACTOR 4E, PUTATIVE-RELATED"/>
    <property type="match status" value="1"/>
</dbReference>
<comment type="similarity">
    <text evidence="1">Belongs to the eukaryotic initiation factor 4E family.</text>
</comment>